<gene>
    <name evidence="3" type="ORF">ERS852408_00774</name>
</gene>
<dbReference type="RefSeq" id="WP_055193916.1">
    <property type="nucleotide sequence ID" value="NZ_CYYM01000002.1"/>
</dbReference>
<protein>
    <submittedName>
        <fullName evidence="3">Uncharacterized protein</fullName>
    </submittedName>
</protein>
<evidence type="ECO:0000313" key="3">
    <source>
        <dbReference type="EMBL" id="CUN68249.1"/>
    </source>
</evidence>
<organism evidence="3 4">
    <name type="scientific">Dorea longicatena</name>
    <dbReference type="NCBI Taxonomy" id="88431"/>
    <lineage>
        <taxon>Bacteria</taxon>
        <taxon>Bacillati</taxon>
        <taxon>Bacillota</taxon>
        <taxon>Clostridia</taxon>
        <taxon>Lachnospirales</taxon>
        <taxon>Lachnospiraceae</taxon>
        <taxon>Dorea</taxon>
    </lineage>
</organism>
<feature type="region of interest" description="Disordered" evidence="1">
    <location>
        <begin position="31"/>
        <end position="51"/>
    </location>
</feature>
<feature type="region of interest" description="Disordered" evidence="1">
    <location>
        <begin position="141"/>
        <end position="187"/>
    </location>
</feature>
<evidence type="ECO:0000313" key="4">
    <source>
        <dbReference type="Proteomes" id="UP000095380"/>
    </source>
</evidence>
<keyword evidence="2" id="KW-0732">Signal</keyword>
<proteinExistence type="predicted"/>
<feature type="chain" id="PRO_5008016471" evidence="2">
    <location>
        <begin position="33"/>
        <end position="204"/>
    </location>
</feature>
<feature type="compositionally biased region" description="Acidic residues" evidence="1">
    <location>
        <begin position="172"/>
        <end position="185"/>
    </location>
</feature>
<feature type="compositionally biased region" description="Basic and acidic residues" evidence="1">
    <location>
        <begin position="156"/>
        <end position="171"/>
    </location>
</feature>
<evidence type="ECO:0000256" key="1">
    <source>
        <dbReference type="SAM" id="MobiDB-lite"/>
    </source>
</evidence>
<dbReference type="EMBL" id="CYYM01000002">
    <property type="protein sequence ID" value="CUN68249.1"/>
    <property type="molecule type" value="Genomic_DNA"/>
</dbReference>
<dbReference type="Proteomes" id="UP000095380">
    <property type="component" value="Unassembled WGS sequence"/>
</dbReference>
<reference evidence="3 4" key="1">
    <citation type="submission" date="2015-09" db="EMBL/GenBank/DDBJ databases">
        <authorList>
            <consortium name="Pathogen Informatics"/>
        </authorList>
    </citation>
    <scope>NUCLEOTIDE SEQUENCE [LARGE SCALE GENOMIC DNA]</scope>
    <source>
        <strain evidence="3 4">2789STDY5608851</strain>
    </source>
</reference>
<feature type="signal peptide" evidence="2">
    <location>
        <begin position="1"/>
        <end position="32"/>
    </location>
</feature>
<name>A0A173YXN3_9FIRM</name>
<dbReference type="AlphaFoldDB" id="A0A173YXN3"/>
<sequence>MKRKLAKSWKRIVATTLIMAMILTSTSLESLAAETDGNSPPVKTEKEETTEKEVVVCKENVIESKNTEDSTTYDAGDGVLVTEYYGQDVRFRNEDGELVDYDPTLKKLESRNDLNGYAYENTAGDQKQYFPENLTEETPILLENEDKQIRLVPVEGPEKNDKKGDSLKEQIDYESDEASEEEQQLQEDRISMVKQFVRRRMDYT</sequence>
<accession>A0A173YXN3</accession>
<evidence type="ECO:0000256" key="2">
    <source>
        <dbReference type="SAM" id="SignalP"/>
    </source>
</evidence>